<keyword evidence="1" id="KW-1185">Reference proteome</keyword>
<organism evidence="1 2">
    <name type="scientific">Acrobeloides nanus</name>
    <dbReference type="NCBI Taxonomy" id="290746"/>
    <lineage>
        <taxon>Eukaryota</taxon>
        <taxon>Metazoa</taxon>
        <taxon>Ecdysozoa</taxon>
        <taxon>Nematoda</taxon>
        <taxon>Chromadorea</taxon>
        <taxon>Rhabditida</taxon>
        <taxon>Tylenchina</taxon>
        <taxon>Cephalobomorpha</taxon>
        <taxon>Cephaloboidea</taxon>
        <taxon>Cephalobidae</taxon>
        <taxon>Acrobeloides</taxon>
    </lineage>
</organism>
<evidence type="ECO:0000313" key="1">
    <source>
        <dbReference type="Proteomes" id="UP000887540"/>
    </source>
</evidence>
<dbReference type="AlphaFoldDB" id="A0A914DBG8"/>
<evidence type="ECO:0000313" key="2">
    <source>
        <dbReference type="WBParaSite" id="ACRNAN_scaffold212.g7692.t1"/>
    </source>
</evidence>
<name>A0A914DBG8_9BILA</name>
<protein>
    <submittedName>
        <fullName evidence="2">MULE transposase domain-containing protein</fullName>
    </submittedName>
</protein>
<sequence>MRIEVRDPNGGNQRITEDFLRADSGKENNRILIFARSGLLNLLSNSSIWHMDGTFDVVPQLWSQLLTINVEWNESANPAQNNRHTLPCAFALLPNKEEVTYKRCFHMLDNLIDQGPNKVHCDFEIGMHNGIRGTWKSDLEFCYFHLSQSFQNRIKKLNLADAISKEESLSIQFKMIKALAFIPVDDVIIGFQLLYDYVDDRLHEFLAYLETNYIGARSGSRRVNPRYPMSGR</sequence>
<proteinExistence type="predicted"/>
<dbReference type="Proteomes" id="UP000887540">
    <property type="component" value="Unplaced"/>
</dbReference>
<dbReference type="WBParaSite" id="ACRNAN_scaffold212.g7692.t1">
    <property type="protein sequence ID" value="ACRNAN_scaffold212.g7692.t1"/>
    <property type="gene ID" value="ACRNAN_scaffold212.g7692"/>
</dbReference>
<accession>A0A914DBG8</accession>
<reference evidence="2" key="1">
    <citation type="submission" date="2022-11" db="UniProtKB">
        <authorList>
            <consortium name="WormBaseParasite"/>
        </authorList>
    </citation>
    <scope>IDENTIFICATION</scope>
</reference>